<proteinExistence type="predicted"/>
<dbReference type="Pfam" id="PF19671">
    <property type="entry name" value="DUF6174"/>
    <property type="match status" value="1"/>
</dbReference>
<evidence type="ECO:0000256" key="1">
    <source>
        <dbReference type="SAM" id="SignalP"/>
    </source>
</evidence>
<reference evidence="2 3" key="1">
    <citation type="submission" date="2018-12" db="EMBL/GenBank/DDBJ databases">
        <authorList>
            <person name="Li K."/>
        </authorList>
    </citation>
    <scope>NUCLEOTIDE SEQUENCE [LARGE SCALE GENOMIC DNA]</scope>
    <source>
        <strain evidence="3">CR22</strain>
    </source>
</reference>
<feature type="chain" id="PRO_5039237777" description="Lipoprotein" evidence="1">
    <location>
        <begin position="26"/>
        <end position="148"/>
    </location>
</feature>
<dbReference type="Proteomes" id="UP000280197">
    <property type="component" value="Chromosome"/>
</dbReference>
<feature type="signal peptide" evidence="1">
    <location>
        <begin position="1"/>
        <end position="25"/>
    </location>
</feature>
<dbReference type="PROSITE" id="PS51257">
    <property type="entry name" value="PROKAR_LIPOPROTEIN"/>
    <property type="match status" value="1"/>
</dbReference>
<evidence type="ECO:0000313" key="3">
    <source>
        <dbReference type="Proteomes" id="UP000280197"/>
    </source>
</evidence>
<organism evidence="2 3">
    <name type="scientific">Streptomyces aquilus</name>
    <dbReference type="NCBI Taxonomy" id="2548456"/>
    <lineage>
        <taxon>Bacteria</taxon>
        <taxon>Bacillati</taxon>
        <taxon>Actinomycetota</taxon>
        <taxon>Actinomycetes</taxon>
        <taxon>Kitasatosporales</taxon>
        <taxon>Streptomycetaceae</taxon>
        <taxon>Streptomyces</taxon>
    </lineage>
</organism>
<dbReference type="RefSeq" id="WP_126270416.1">
    <property type="nucleotide sequence ID" value="NZ_CP034463.1"/>
</dbReference>
<evidence type="ECO:0000313" key="2">
    <source>
        <dbReference type="EMBL" id="AZP16052.1"/>
    </source>
</evidence>
<keyword evidence="1" id="KW-0732">Signal</keyword>
<keyword evidence="3" id="KW-1185">Reference proteome</keyword>
<dbReference type="EMBL" id="CP034463">
    <property type="protein sequence ID" value="AZP16052.1"/>
    <property type="molecule type" value="Genomic_DNA"/>
</dbReference>
<protein>
    <recommendedName>
        <fullName evidence="4">Lipoprotein</fullName>
    </recommendedName>
</protein>
<dbReference type="AlphaFoldDB" id="A0A3Q9BXE6"/>
<dbReference type="InterPro" id="IPR046172">
    <property type="entry name" value="DUF6174"/>
</dbReference>
<evidence type="ECO:0008006" key="4">
    <source>
        <dbReference type="Google" id="ProtNLM"/>
    </source>
</evidence>
<dbReference type="KEGG" id="saqu:EJC51_07985"/>
<gene>
    <name evidence="2" type="ORF">EJC51_07985</name>
</gene>
<sequence>MTVVRMGAGLLAVAGLICTVAGCGAETSSASAPKEVTWEEPAAYTYTLTSSEGERSLIGRFRVTVRDGKVTEAVGLDDSARRVVERAPDQVPTLGALLGALKQARSDGADTAEAEYAADGHPERIFLDWDENAVDDEERYVVESYEPA</sequence>
<accession>A0A3Q9BXE6</accession>
<name>A0A3Q9BXE6_9ACTN</name>